<evidence type="ECO:0000256" key="7">
    <source>
        <dbReference type="ARBA" id="ARBA00022898"/>
    </source>
</evidence>
<feature type="binding site" evidence="9">
    <location>
        <position position="356"/>
    </location>
    <ligand>
        <name>substrate</name>
    </ligand>
</feature>
<dbReference type="EC" id="2.3.1.47" evidence="9"/>
<dbReference type="InterPro" id="IPR004839">
    <property type="entry name" value="Aminotransferase_I/II_large"/>
</dbReference>
<comment type="similarity">
    <text evidence="3 9">Belongs to the class-II pyridoxal-phosphate-dependent aminotransferase family. BioF subfamily.</text>
</comment>
<dbReference type="Proteomes" id="UP000613768">
    <property type="component" value="Unassembled WGS sequence"/>
</dbReference>
<evidence type="ECO:0000256" key="10">
    <source>
        <dbReference type="PIRSR" id="PIRSR604723-51"/>
    </source>
</evidence>
<dbReference type="AlphaFoldDB" id="A0AAW3ZL98"/>
<dbReference type="GO" id="GO:0030170">
    <property type="term" value="F:pyridoxal phosphate binding"/>
    <property type="evidence" value="ECO:0007669"/>
    <property type="project" value="UniProtKB-UniRule"/>
</dbReference>
<feature type="modified residue" description="N6-(pyridoxal phosphate)lysine" evidence="9 10">
    <location>
        <position position="240"/>
    </location>
</feature>
<comment type="function">
    <text evidence="9">Catalyzes the decarboxylative condensation of pimeloyl-[acyl-carrier protein] and L-alanine to produce 8-amino-7-oxononanoate (AON), [acyl-carrier protein], and carbon dioxide.</text>
</comment>
<keyword evidence="13" id="KW-1185">Reference proteome</keyword>
<feature type="binding site" evidence="9">
    <location>
        <position position="237"/>
    </location>
    <ligand>
        <name>pyridoxal 5'-phosphate</name>
        <dbReference type="ChEBI" id="CHEBI:597326"/>
    </ligand>
</feature>
<keyword evidence="7 9" id="KW-0663">Pyridoxal phosphate</keyword>
<keyword evidence="5 9" id="KW-0808">Transferase</keyword>
<evidence type="ECO:0000256" key="8">
    <source>
        <dbReference type="ARBA" id="ARBA00047715"/>
    </source>
</evidence>
<dbReference type="InterPro" id="IPR050087">
    <property type="entry name" value="AON_synthase_class-II"/>
</dbReference>
<dbReference type="SUPFAM" id="SSF53383">
    <property type="entry name" value="PLP-dependent transferases"/>
    <property type="match status" value="1"/>
</dbReference>
<evidence type="ECO:0000259" key="11">
    <source>
        <dbReference type="Pfam" id="PF00155"/>
    </source>
</evidence>
<evidence type="ECO:0000256" key="1">
    <source>
        <dbReference type="ARBA" id="ARBA00001933"/>
    </source>
</evidence>
<evidence type="ECO:0000256" key="6">
    <source>
        <dbReference type="ARBA" id="ARBA00022756"/>
    </source>
</evidence>
<feature type="binding site" evidence="9">
    <location>
        <position position="136"/>
    </location>
    <ligand>
        <name>substrate</name>
    </ligand>
</feature>
<dbReference type="PANTHER" id="PTHR13693">
    <property type="entry name" value="CLASS II AMINOTRANSFERASE/8-AMINO-7-OXONONANOATE SYNTHASE"/>
    <property type="match status" value="1"/>
</dbReference>
<dbReference type="Pfam" id="PF00155">
    <property type="entry name" value="Aminotran_1_2"/>
    <property type="match status" value="1"/>
</dbReference>
<evidence type="ECO:0000256" key="2">
    <source>
        <dbReference type="ARBA" id="ARBA00004746"/>
    </source>
</evidence>
<gene>
    <name evidence="9 12" type="primary">bioF</name>
    <name evidence="12" type="ORF">IFO71_08805</name>
</gene>
<accession>A0AAW3ZL98</accession>
<comment type="pathway">
    <text evidence="2 9">Cofactor biosynthesis; biotin biosynthesis.</text>
</comment>
<comment type="subunit">
    <text evidence="4 9">Homodimer.</text>
</comment>
<evidence type="ECO:0000313" key="13">
    <source>
        <dbReference type="Proteomes" id="UP000613768"/>
    </source>
</evidence>
<feature type="binding site" evidence="9">
    <location>
        <position position="181"/>
    </location>
    <ligand>
        <name>pyridoxal 5'-phosphate</name>
        <dbReference type="ChEBI" id="CHEBI:597326"/>
    </ligand>
</feature>
<organism evidence="12 13">
    <name type="scientific">Pseudomarimonas arenosa</name>
    <dbReference type="NCBI Taxonomy" id="2774145"/>
    <lineage>
        <taxon>Bacteria</taxon>
        <taxon>Pseudomonadati</taxon>
        <taxon>Pseudomonadota</taxon>
        <taxon>Gammaproteobacteria</taxon>
        <taxon>Lysobacterales</taxon>
        <taxon>Lysobacteraceae</taxon>
        <taxon>Pseudomarimonas</taxon>
    </lineage>
</organism>
<comment type="cofactor">
    <cofactor evidence="1 9 10">
        <name>pyridoxal 5'-phosphate</name>
        <dbReference type="ChEBI" id="CHEBI:597326"/>
    </cofactor>
</comment>
<dbReference type="InterPro" id="IPR004723">
    <property type="entry name" value="AONS_Archaea/Proteobacteria"/>
</dbReference>
<dbReference type="GO" id="GO:0009102">
    <property type="term" value="P:biotin biosynthetic process"/>
    <property type="evidence" value="ECO:0007669"/>
    <property type="project" value="UniProtKB-UniRule"/>
</dbReference>
<dbReference type="InterPro" id="IPR015422">
    <property type="entry name" value="PyrdxlP-dep_Trfase_small"/>
</dbReference>
<reference evidence="12 13" key="1">
    <citation type="submission" date="2020-09" db="EMBL/GenBank/DDBJ databases">
        <title>Pseudoxanthomonas sp. CAU 1598 isolated from sand of Yaerae Beach.</title>
        <authorList>
            <person name="Kim W."/>
        </authorList>
    </citation>
    <scope>NUCLEOTIDE SEQUENCE [LARGE SCALE GENOMIC DNA]</scope>
    <source>
        <strain evidence="12 13">CAU 1598</strain>
    </source>
</reference>
<dbReference type="EMBL" id="JACYTR010000013">
    <property type="protein sequence ID" value="MBD8525842.1"/>
    <property type="molecule type" value="Genomic_DNA"/>
</dbReference>
<dbReference type="PROSITE" id="PS00599">
    <property type="entry name" value="AA_TRANSFER_CLASS_2"/>
    <property type="match status" value="1"/>
</dbReference>
<dbReference type="PANTHER" id="PTHR13693:SF100">
    <property type="entry name" value="8-AMINO-7-OXONONANOATE SYNTHASE"/>
    <property type="match status" value="1"/>
</dbReference>
<comment type="catalytic activity">
    <reaction evidence="8 9">
        <text>6-carboxyhexanoyl-[ACP] + L-alanine + H(+) = (8S)-8-amino-7-oxononanoate + holo-[ACP] + CO2</text>
        <dbReference type="Rhea" id="RHEA:42288"/>
        <dbReference type="Rhea" id="RHEA-COMP:9685"/>
        <dbReference type="Rhea" id="RHEA-COMP:9955"/>
        <dbReference type="ChEBI" id="CHEBI:15378"/>
        <dbReference type="ChEBI" id="CHEBI:16526"/>
        <dbReference type="ChEBI" id="CHEBI:57972"/>
        <dbReference type="ChEBI" id="CHEBI:64479"/>
        <dbReference type="ChEBI" id="CHEBI:78846"/>
        <dbReference type="ChEBI" id="CHEBI:149468"/>
        <dbReference type="EC" id="2.3.1.47"/>
    </reaction>
</comment>
<sequence length="396" mass="42038">MPRPSLVQRHQLQQSERAQQSRLRRLRLAEPQPGARVVVEGREYLGLADNDYLGLADHPALKAAAARAIETQGVGARSAHLILGHGPEHAALEREVAEWLGQPAALLFGSGYLANLGVLQGLLSPADLCVQDKLNHACLLDGAKLSGALLRRYPHADVAAAERQLQSAERPALLATDGVFSMDGDLAPLQELTALCQRESVLLYVDDAHGAGVLGACGRGTAAELGVQDQLPLQLVTLGKAFGAYGGVVAGQQEWIEAILQSARPYLFATALPAPLAAAARAALRIIASDEGAQRRAQLHAMVDRFVGAAAELGLPLLPSRTAIQPLLLGDDARCMRVAAALAEQGIWVGAIRPPTVPAGQARLRIALSARHTEDDVDRLLQALHTVLGQEREARE</sequence>
<proteinExistence type="inferred from homology"/>
<dbReference type="GO" id="GO:0008710">
    <property type="term" value="F:8-amino-7-oxononanoate synthase activity"/>
    <property type="evidence" value="ECO:0007669"/>
    <property type="project" value="UniProtKB-UniRule"/>
</dbReference>
<dbReference type="InterPro" id="IPR022834">
    <property type="entry name" value="AONS_Proteobacteria"/>
</dbReference>
<feature type="binding site" evidence="9">
    <location>
        <position position="209"/>
    </location>
    <ligand>
        <name>pyridoxal 5'-phosphate</name>
        <dbReference type="ChEBI" id="CHEBI:597326"/>
    </ligand>
</feature>
<dbReference type="RefSeq" id="WP_192029261.1">
    <property type="nucleotide sequence ID" value="NZ_JACYTR010000013.1"/>
</dbReference>
<evidence type="ECO:0000256" key="3">
    <source>
        <dbReference type="ARBA" id="ARBA00010008"/>
    </source>
</evidence>
<evidence type="ECO:0000313" key="12">
    <source>
        <dbReference type="EMBL" id="MBD8525842.1"/>
    </source>
</evidence>
<keyword evidence="6 9" id="KW-0093">Biotin biosynthesis</keyword>
<dbReference type="InterPro" id="IPR015421">
    <property type="entry name" value="PyrdxlP-dep_Trfase_major"/>
</dbReference>
<evidence type="ECO:0000256" key="4">
    <source>
        <dbReference type="ARBA" id="ARBA00011738"/>
    </source>
</evidence>
<dbReference type="NCBIfam" id="TIGR00858">
    <property type="entry name" value="bioF"/>
    <property type="match status" value="1"/>
</dbReference>
<feature type="domain" description="Aminotransferase class I/classII large" evidence="11">
    <location>
        <begin position="43"/>
        <end position="384"/>
    </location>
</feature>
<protein>
    <recommendedName>
        <fullName evidence="9">8-amino-7-oxononanoate synthase</fullName>
        <shortName evidence="9">AONS</shortName>
        <ecNumber evidence="9">2.3.1.47</ecNumber>
    </recommendedName>
    <alternativeName>
        <fullName evidence="9">7-keto-8-amino-pelargonic acid synthase</fullName>
        <shortName evidence="9">7-KAP synthase</shortName>
        <shortName evidence="9">KAPA synthase</shortName>
    </alternativeName>
    <alternativeName>
        <fullName evidence="9">8-amino-7-ketopelargonate synthase</fullName>
    </alternativeName>
</protein>
<evidence type="ECO:0000256" key="9">
    <source>
        <dbReference type="HAMAP-Rule" id="MF_01693"/>
    </source>
</evidence>
<keyword evidence="12" id="KW-0012">Acyltransferase</keyword>
<dbReference type="InterPro" id="IPR001917">
    <property type="entry name" value="Aminotrans_II_pyridoxalP_BS"/>
</dbReference>
<comment type="caution">
    <text evidence="12">The sequence shown here is derived from an EMBL/GenBank/DDBJ whole genome shotgun (WGS) entry which is preliminary data.</text>
</comment>
<feature type="binding site" evidence="9">
    <location>
        <begin position="111"/>
        <end position="112"/>
    </location>
    <ligand>
        <name>pyridoxal 5'-phosphate</name>
        <dbReference type="ChEBI" id="CHEBI:597326"/>
    </ligand>
</feature>
<dbReference type="Gene3D" id="3.90.1150.10">
    <property type="entry name" value="Aspartate Aminotransferase, domain 1"/>
    <property type="match status" value="1"/>
</dbReference>
<feature type="binding site" evidence="9">
    <location>
        <position position="24"/>
    </location>
    <ligand>
        <name>substrate</name>
    </ligand>
</feature>
<evidence type="ECO:0000256" key="5">
    <source>
        <dbReference type="ARBA" id="ARBA00022679"/>
    </source>
</evidence>
<dbReference type="InterPro" id="IPR015424">
    <property type="entry name" value="PyrdxlP-dep_Trfase"/>
</dbReference>
<dbReference type="HAMAP" id="MF_01693">
    <property type="entry name" value="BioF_aminotrans_2"/>
    <property type="match status" value="1"/>
</dbReference>
<name>A0AAW3ZL98_9GAMM</name>
<dbReference type="Gene3D" id="3.40.640.10">
    <property type="entry name" value="Type I PLP-dependent aspartate aminotransferase-like (Major domain)"/>
    <property type="match status" value="1"/>
</dbReference>